<evidence type="ECO:0000256" key="2">
    <source>
        <dbReference type="SAM" id="SignalP"/>
    </source>
</evidence>
<dbReference type="GO" id="GO:0030246">
    <property type="term" value="F:carbohydrate binding"/>
    <property type="evidence" value="ECO:0007669"/>
    <property type="project" value="InterPro"/>
</dbReference>
<name>A0A2M7V285_9BACT</name>
<gene>
    <name evidence="3" type="ORF">COX82_04840</name>
</gene>
<keyword evidence="2" id="KW-0732">Signal</keyword>
<protein>
    <recommendedName>
        <fullName evidence="5">Cohesin domain-containing protein</fullName>
    </recommendedName>
</protein>
<dbReference type="EMBL" id="PFPJ01000086">
    <property type="protein sequence ID" value="PIZ92419.1"/>
    <property type="molecule type" value="Genomic_DNA"/>
</dbReference>
<dbReference type="Proteomes" id="UP000228750">
    <property type="component" value="Unassembled WGS sequence"/>
</dbReference>
<keyword evidence="1" id="KW-0472">Membrane</keyword>
<proteinExistence type="predicted"/>
<comment type="caution">
    <text evidence="3">The sequence shown here is derived from an EMBL/GenBank/DDBJ whole genome shotgun (WGS) entry which is preliminary data.</text>
</comment>
<keyword evidence="1" id="KW-0812">Transmembrane</keyword>
<dbReference type="Gene3D" id="2.60.40.680">
    <property type="match status" value="1"/>
</dbReference>
<dbReference type="SUPFAM" id="SSF49384">
    <property type="entry name" value="Carbohydrate-binding domain"/>
    <property type="match status" value="1"/>
</dbReference>
<accession>A0A2M7V285</accession>
<dbReference type="InterPro" id="IPR008965">
    <property type="entry name" value="CBM2/CBM3_carb-bd_dom_sf"/>
</dbReference>
<dbReference type="CDD" id="cd08547">
    <property type="entry name" value="Type_II_cohesin"/>
    <property type="match status" value="1"/>
</dbReference>
<evidence type="ECO:0000313" key="4">
    <source>
        <dbReference type="Proteomes" id="UP000228750"/>
    </source>
</evidence>
<sequence length="296" mass="33668">MFIALSWCWAPPVFAADIFVEAENSHINLANTFEVNFFLDTQGVDINALEGNVVFPEQLIAVKDIKDGNSLVNFWVERPHVTNGTVPFSGIIPGGFESKRGLMFSIIFQPKQTGTGDITVHDMQVLLNDGNGTAASTTVQQFNITISREAPTSQPLETQQRDTVPPEQFEPVVTSDSSLFDGKYTLVFATQDKGTGIDHYEIKESREFHLWKWTFAEPGKWVIAENPYVLQDQELKSYIYIKAIDKNGNERIVTLEPLHTMKWYEIWWIWSIIGVSMFILFIGTKILWRKKTISKV</sequence>
<evidence type="ECO:0000313" key="3">
    <source>
        <dbReference type="EMBL" id="PIZ92419.1"/>
    </source>
</evidence>
<feature type="transmembrane region" description="Helical" evidence="1">
    <location>
        <begin position="267"/>
        <end position="288"/>
    </location>
</feature>
<reference evidence="4" key="1">
    <citation type="submission" date="2017-09" db="EMBL/GenBank/DDBJ databases">
        <title>Depth-based differentiation of microbial function through sediment-hosted aquifers and enrichment of novel symbionts in the deep terrestrial subsurface.</title>
        <authorList>
            <person name="Probst A.J."/>
            <person name="Ladd B."/>
            <person name="Jarett J.K."/>
            <person name="Geller-Mcgrath D.E."/>
            <person name="Sieber C.M.K."/>
            <person name="Emerson J.B."/>
            <person name="Anantharaman K."/>
            <person name="Thomas B.C."/>
            <person name="Malmstrom R."/>
            <person name="Stieglmeier M."/>
            <person name="Klingl A."/>
            <person name="Woyke T."/>
            <person name="Ryan C.M."/>
            <person name="Banfield J.F."/>
        </authorList>
    </citation>
    <scope>NUCLEOTIDE SEQUENCE [LARGE SCALE GENOMIC DNA]</scope>
</reference>
<keyword evidence="1" id="KW-1133">Transmembrane helix</keyword>
<evidence type="ECO:0000256" key="1">
    <source>
        <dbReference type="SAM" id="Phobius"/>
    </source>
</evidence>
<organism evidence="3 4">
    <name type="scientific">Candidatus Magasanikbacteria bacterium CG_4_10_14_0_2_um_filter_41_10</name>
    <dbReference type="NCBI Taxonomy" id="1974638"/>
    <lineage>
        <taxon>Bacteria</taxon>
        <taxon>Candidatus Magasanikiibacteriota</taxon>
    </lineage>
</organism>
<feature type="chain" id="PRO_5014902367" description="Cohesin domain-containing protein" evidence="2">
    <location>
        <begin position="16"/>
        <end position="296"/>
    </location>
</feature>
<feature type="signal peptide" evidence="2">
    <location>
        <begin position="1"/>
        <end position="15"/>
    </location>
</feature>
<dbReference type="AlphaFoldDB" id="A0A2M7V285"/>
<evidence type="ECO:0008006" key="5">
    <source>
        <dbReference type="Google" id="ProtNLM"/>
    </source>
</evidence>